<dbReference type="GO" id="GO:0032259">
    <property type="term" value="P:methylation"/>
    <property type="evidence" value="ECO:0007669"/>
    <property type="project" value="UniProtKB-KW"/>
</dbReference>
<dbReference type="FunFam" id="1.10.10.10:FF:000214">
    <property type="entry name" value="Methylated-DNA--protein-cysteine methyltransferase"/>
    <property type="match status" value="1"/>
</dbReference>
<dbReference type="PANTHER" id="PTHR10815">
    <property type="entry name" value="METHYLATED-DNA--PROTEIN-CYSTEINE METHYLTRANSFERASE"/>
    <property type="match status" value="1"/>
</dbReference>
<comment type="catalytic activity">
    <reaction evidence="8">
        <text>a 6-O-methyl-2'-deoxyguanosine in DNA + L-cysteinyl-[protein] = S-methyl-L-cysteinyl-[protein] + a 2'-deoxyguanosine in DNA</text>
        <dbReference type="Rhea" id="RHEA:24000"/>
        <dbReference type="Rhea" id="RHEA-COMP:10131"/>
        <dbReference type="Rhea" id="RHEA-COMP:10132"/>
        <dbReference type="Rhea" id="RHEA-COMP:11367"/>
        <dbReference type="Rhea" id="RHEA-COMP:11368"/>
        <dbReference type="ChEBI" id="CHEBI:29950"/>
        <dbReference type="ChEBI" id="CHEBI:82612"/>
        <dbReference type="ChEBI" id="CHEBI:85445"/>
        <dbReference type="ChEBI" id="CHEBI:85448"/>
        <dbReference type="EC" id="2.1.1.63"/>
    </reaction>
</comment>
<dbReference type="InterPro" id="IPR036217">
    <property type="entry name" value="MethylDNA_cys_MeTrfase_DNAb"/>
</dbReference>
<dbReference type="InterPro" id="IPR001497">
    <property type="entry name" value="MethylDNA_cys_MeTrfase_AS"/>
</dbReference>
<keyword evidence="6" id="KW-0227">DNA damage</keyword>
<dbReference type="Pfam" id="PF01035">
    <property type="entry name" value="DNA_binding_1"/>
    <property type="match status" value="1"/>
</dbReference>
<dbReference type="CDD" id="cd06445">
    <property type="entry name" value="ATase"/>
    <property type="match status" value="1"/>
</dbReference>
<dbReference type="GO" id="GO:0006281">
    <property type="term" value="P:DNA repair"/>
    <property type="evidence" value="ECO:0007669"/>
    <property type="project" value="UniProtKB-KW"/>
</dbReference>
<gene>
    <name evidence="10" type="primary">ogt</name>
    <name evidence="10" type="ORF">CA12_42800</name>
</gene>
<dbReference type="NCBIfam" id="TIGR00589">
    <property type="entry name" value="ogt"/>
    <property type="match status" value="1"/>
</dbReference>
<evidence type="ECO:0000256" key="7">
    <source>
        <dbReference type="ARBA" id="ARBA00023204"/>
    </source>
</evidence>
<dbReference type="InterPro" id="IPR036388">
    <property type="entry name" value="WH-like_DNA-bd_sf"/>
</dbReference>
<dbReference type="Gene3D" id="1.10.10.10">
    <property type="entry name" value="Winged helix-like DNA-binding domain superfamily/Winged helix DNA-binding domain"/>
    <property type="match status" value="1"/>
</dbReference>
<dbReference type="GO" id="GO:0003908">
    <property type="term" value="F:methylated-DNA-[protein]-cysteine S-methyltransferase activity"/>
    <property type="evidence" value="ECO:0007669"/>
    <property type="project" value="UniProtKB-EC"/>
</dbReference>
<proteinExistence type="inferred from homology"/>
<evidence type="ECO:0000313" key="10">
    <source>
        <dbReference type="EMBL" id="QDT18140.1"/>
    </source>
</evidence>
<comment type="similarity">
    <text evidence="2">Belongs to the MGMT family.</text>
</comment>
<dbReference type="SUPFAM" id="SSF46767">
    <property type="entry name" value="Methylated DNA-protein cysteine methyltransferase, C-terminal domain"/>
    <property type="match status" value="1"/>
</dbReference>
<keyword evidence="11" id="KW-1185">Reference proteome</keyword>
<keyword evidence="5 10" id="KW-0808">Transferase</keyword>
<dbReference type="InterPro" id="IPR014048">
    <property type="entry name" value="MethylDNA_cys_MeTrfase_DNA-bd"/>
</dbReference>
<keyword evidence="7" id="KW-0234">DNA repair</keyword>
<reference evidence="10 11" key="1">
    <citation type="submission" date="2019-02" db="EMBL/GenBank/DDBJ databases">
        <title>Deep-cultivation of Planctomycetes and their phenomic and genomic characterization uncovers novel biology.</title>
        <authorList>
            <person name="Wiegand S."/>
            <person name="Jogler M."/>
            <person name="Boedeker C."/>
            <person name="Pinto D."/>
            <person name="Vollmers J."/>
            <person name="Rivas-Marin E."/>
            <person name="Kohn T."/>
            <person name="Peeters S.H."/>
            <person name="Heuer A."/>
            <person name="Rast P."/>
            <person name="Oberbeckmann S."/>
            <person name="Bunk B."/>
            <person name="Jeske O."/>
            <person name="Meyerdierks A."/>
            <person name="Storesund J.E."/>
            <person name="Kallscheuer N."/>
            <person name="Luecker S."/>
            <person name="Lage O.M."/>
            <person name="Pohl T."/>
            <person name="Merkel B.J."/>
            <person name="Hornburger P."/>
            <person name="Mueller R.-W."/>
            <person name="Bruemmer F."/>
            <person name="Labrenz M."/>
            <person name="Spormann A.M."/>
            <person name="Op den Camp H."/>
            <person name="Overmann J."/>
            <person name="Amann R."/>
            <person name="Jetten M.S.M."/>
            <person name="Mascher T."/>
            <person name="Medema M.H."/>
            <person name="Devos D.P."/>
            <person name="Kaster A.-K."/>
            <person name="Ovreas L."/>
            <person name="Rohde M."/>
            <person name="Galperin M.Y."/>
            <person name="Jogler C."/>
        </authorList>
    </citation>
    <scope>NUCLEOTIDE SEQUENCE [LARGE SCALE GENOMIC DNA]</scope>
    <source>
        <strain evidence="10 11">CA12</strain>
    </source>
</reference>
<evidence type="ECO:0000256" key="2">
    <source>
        <dbReference type="ARBA" id="ARBA00008711"/>
    </source>
</evidence>
<feature type="domain" description="Methylated-DNA-[protein]-cysteine S-methyltransferase DNA binding" evidence="9">
    <location>
        <begin position="83"/>
        <end position="164"/>
    </location>
</feature>
<sequence length="173" mass="17977">MAVHCFATALGWFAVRGSAETATHLTIGHAGPEAALAAMRTAAGTHDEDVRDWRPALTDALTRFAAGEPVDLEAFAVAEPSTPFARRVVAELRRVPRGETVSYAELAARAGSPRGARAVGGVMRSNRTPLLVPCHRVVGAGGRLGGFSAPTGIELKKRLLALEAAPGHVPLAA</sequence>
<dbReference type="PROSITE" id="PS00374">
    <property type="entry name" value="MGMT"/>
    <property type="match status" value="1"/>
</dbReference>
<comment type="catalytic activity">
    <reaction evidence="1">
        <text>a 4-O-methyl-thymidine in DNA + L-cysteinyl-[protein] = a thymidine in DNA + S-methyl-L-cysteinyl-[protein]</text>
        <dbReference type="Rhea" id="RHEA:53428"/>
        <dbReference type="Rhea" id="RHEA-COMP:10131"/>
        <dbReference type="Rhea" id="RHEA-COMP:10132"/>
        <dbReference type="Rhea" id="RHEA-COMP:13555"/>
        <dbReference type="Rhea" id="RHEA-COMP:13556"/>
        <dbReference type="ChEBI" id="CHEBI:29950"/>
        <dbReference type="ChEBI" id="CHEBI:82612"/>
        <dbReference type="ChEBI" id="CHEBI:137386"/>
        <dbReference type="ChEBI" id="CHEBI:137387"/>
        <dbReference type="EC" id="2.1.1.63"/>
    </reaction>
</comment>
<evidence type="ECO:0000256" key="5">
    <source>
        <dbReference type="ARBA" id="ARBA00022679"/>
    </source>
</evidence>
<accession>A0A517PFJ1</accession>
<protein>
    <recommendedName>
        <fullName evidence="3">methylated-DNA--[protein]-cysteine S-methyltransferase</fullName>
        <ecNumber evidence="3">2.1.1.63</ecNumber>
    </recommendedName>
</protein>
<dbReference type="KEGG" id="acaf:CA12_42800"/>
<organism evidence="10 11">
    <name type="scientific">Alienimonas californiensis</name>
    <dbReference type="NCBI Taxonomy" id="2527989"/>
    <lineage>
        <taxon>Bacteria</taxon>
        <taxon>Pseudomonadati</taxon>
        <taxon>Planctomycetota</taxon>
        <taxon>Planctomycetia</taxon>
        <taxon>Planctomycetales</taxon>
        <taxon>Planctomycetaceae</taxon>
        <taxon>Alienimonas</taxon>
    </lineage>
</organism>
<dbReference type="PANTHER" id="PTHR10815:SF13">
    <property type="entry name" value="METHYLATED-DNA--PROTEIN-CYSTEINE METHYLTRANSFERASE"/>
    <property type="match status" value="1"/>
</dbReference>
<evidence type="ECO:0000256" key="6">
    <source>
        <dbReference type="ARBA" id="ARBA00022763"/>
    </source>
</evidence>
<dbReference type="Proteomes" id="UP000318741">
    <property type="component" value="Chromosome"/>
</dbReference>
<keyword evidence="4 10" id="KW-0489">Methyltransferase</keyword>
<evidence type="ECO:0000256" key="3">
    <source>
        <dbReference type="ARBA" id="ARBA00011918"/>
    </source>
</evidence>
<evidence type="ECO:0000259" key="9">
    <source>
        <dbReference type="Pfam" id="PF01035"/>
    </source>
</evidence>
<evidence type="ECO:0000256" key="8">
    <source>
        <dbReference type="ARBA" id="ARBA00049348"/>
    </source>
</evidence>
<dbReference type="AlphaFoldDB" id="A0A517PFJ1"/>
<dbReference type="EMBL" id="CP036265">
    <property type="protein sequence ID" value="QDT18140.1"/>
    <property type="molecule type" value="Genomic_DNA"/>
</dbReference>
<dbReference type="EC" id="2.1.1.63" evidence="3"/>
<evidence type="ECO:0000256" key="4">
    <source>
        <dbReference type="ARBA" id="ARBA00022603"/>
    </source>
</evidence>
<evidence type="ECO:0000313" key="11">
    <source>
        <dbReference type="Proteomes" id="UP000318741"/>
    </source>
</evidence>
<evidence type="ECO:0000256" key="1">
    <source>
        <dbReference type="ARBA" id="ARBA00001286"/>
    </source>
</evidence>
<name>A0A517PFJ1_9PLAN</name>